<evidence type="ECO:0000313" key="1">
    <source>
        <dbReference type="EMBL" id="KVI08094.1"/>
    </source>
</evidence>
<keyword evidence="2" id="KW-1185">Reference proteome</keyword>
<dbReference type="EMBL" id="LEKV01001314">
    <property type="protein sequence ID" value="KVI08094.1"/>
    <property type="molecule type" value="Genomic_DNA"/>
</dbReference>
<accession>A0A103YFE6</accession>
<gene>
    <name evidence="1" type="ORF">Ccrd_013537</name>
</gene>
<dbReference type="Proteomes" id="UP000243975">
    <property type="component" value="Unassembled WGS sequence"/>
</dbReference>
<dbReference type="Gramene" id="KVI08094">
    <property type="protein sequence ID" value="KVI08094"/>
    <property type="gene ID" value="Ccrd_013537"/>
</dbReference>
<dbReference type="AlphaFoldDB" id="A0A103YFE6"/>
<comment type="caution">
    <text evidence="1">The sequence shown here is derived from an EMBL/GenBank/DDBJ whole genome shotgun (WGS) entry which is preliminary data.</text>
</comment>
<proteinExistence type="predicted"/>
<protein>
    <submittedName>
        <fullName evidence="1">Uncharacterized protein</fullName>
    </submittedName>
</protein>
<organism evidence="1 2">
    <name type="scientific">Cynara cardunculus var. scolymus</name>
    <name type="common">Globe artichoke</name>
    <name type="synonym">Cynara scolymus</name>
    <dbReference type="NCBI Taxonomy" id="59895"/>
    <lineage>
        <taxon>Eukaryota</taxon>
        <taxon>Viridiplantae</taxon>
        <taxon>Streptophyta</taxon>
        <taxon>Embryophyta</taxon>
        <taxon>Tracheophyta</taxon>
        <taxon>Spermatophyta</taxon>
        <taxon>Magnoliopsida</taxon>
        <taxon>eudicotyledons</taxon>
        <taxon>Gunneridae</taxon>
        <taxon>Pentapetalae</taxon>
        <taxon>asterids</taxon>
        <taxon>campanulids</taxon>
        <taxon>Asterales</taxon>
        <taxon>Asteraceae</taxon>
        <taxon>Carduoideae</taxon>
        <taxon>Cardueae</taxon>
        <taxon>Carduinae</taxon>
        <taxon>Cynara</taxon>
    </lineage>
</organism>
<reference evidence="1 2" key="1">
    <citation type="journal article" date="2016" name="Sci. Rep.">
        <title>The genome sequence of the outbreeding globe artichoke constructed de novo incorporating a phase-aware low-pass sequencing strategy of F1 progeny.</title>
        <authorList>
            <person name="Scaglione D."/>
            <person name="Reyes-Chin-Wo S."/>
            <person name="Acquadro A."/>
            <person name="Froenicke L."/>
            <person name="Portis E."/>
            <person name="Beitel C."/>
            <person name="Tirone M."/>
            <person name="Mauro R."/>
            <person name="Lo Monaco A."/>
            <person name="Mauromicale G."/>
            <person name="Faccioli P."/>
            <person name="Cattivelli L."/>
            <person name="Rieseberg L."/>
            <person name="Michelmore R."/>
            <person name="Lanteri S."/>
        </authorList>
    </citation>
    <scope>NUCLEOTIDE SEQUENCE [LARGE SCALE GENOMIC DNA]</scope>
    <source>
        <strain evidence="1">2C</strain>
    </source>
</reference>
<sequence>MIRERPCIASWSMDLLRRRESIELSTGGFGIDNVAETLVDEQHEDIPRKNEEIDIKRYLDEVEHTFNMFKTLKSDFDRILKKGRIRYPTSVEFDVWEKN</sequence>
<name>A0A103YFE6_CYNCS</name>
<evidence type="ECO:0000313" key="2">
    <source>
        <dbReference type="Proteomes" id="UP000243975"/>
    </source>
</evidence>